<dbReference type="AlphaFoldDB" id="A0A9N8WZ83"/>
<evidence type="ECO:0000313" key="1">
    <source>
        <dbReference type="EMBL" id="CAG4887532.1"/>
    </source>
</evidence>
<evidence type="ECO:0000313" key="2">
    <source>
        <dbReference type="Proteomes" id="UP000789704"/>
    </source>
</evidence>
<protein>
    <recommendedName>
        <fullName evidence="3">DUF2489 domain-containing protein</fullName>
    </recommendedName>
</protein>
<sequence length="121" mass="13754">MSEEIAVPEGIKNKALWRKHCRKIHARAKDLVEGRLGIIEAARVICLLAIWTRVENEPVFQVFGAIDRETCYLPVGAVRAHWTPEALTREDVVIHASEIRWRNQAIAAAATLVEQYKWAGR</sequence>
<dbReference type="Proteomes" id="UP000789704">
    <property type="component" value="Unassembled WGS sequence"/>
</dbReference>
<evidence type="ECO:0008006" key="3">
    <source>
        <dbReference type="Google" id="ProtNLM"/>
    </source>
</evidence>
<name>A0A9N8WZ83_9BURK</name>
<proteinExistence type="predicted"/>
<accession>A0A9N8WZ83</accession>
<gene>
    <name evidence="1" type="ORF">LMG31841_00459</name>
</gene>
<organism evidence="1 2">
    <name type="scientific">Paraburkholderia saeva</name>
    <dbReference type="NCBI Taxonomy" id="2777537"/>
    <lineage>
        <taxon>Bacteria</taxon>
        <taxon>Pseudomonadati</taxon>
        <taxon>Pseudomonadota</taxon>
        <taxon>Betaproteobacteria</taxon>
        <taxon>Burkholderiales</taxon>
        <taxon>Burkholderiaceae</taxon>
        <taxon>Paraburkholderia</taxon>
    </lineage>
</organism>
<dbReference type="EMBL" id="CAJQZC010000001">
    <property type="protein sequence ID" value="CAG4887532.1"/>
    <property type="molecule type" value="Genomic_DNA"/>
</dbReference>
<comment type="caution">
    <text evidence="1">The sequence shown here is derived from an EMBL/GenBank/DDBJ whole genome shotgun (WGS) entry which is preliminary data.</text>
</comment>
<reference evidence="1" key="1">
    <citation type="submission" date="2021-04" db="EMBL/GenBank/DDBJ databases">
        <authorList>
            <person name="Vanwijnsberghe S."/>
        </authorList>
    </citation>
    <scope>NUCLEOTIDE SEQUENCE</scope>
    <source>
        <strain evidence="1">LMG 31841</strain>
    </source>
</reference>
<keyword evidence="2" id="KW-1185">Reference proteome</keyword>
<dbReference type="RefSeq" id="WP_228874526.1">
    <property type="nucleotide sequence ID" value="NZ_CAJQZC010000001.1"/>
</dbReference>